<dbReference type="Proteomes" id="UP000241074">
    <property type="component" value="Chromosome"/>
</dbReference>
<dbReference type="EMBL" id="CP027860">
    <property type="protein sequence ID" value="AVP99490.1"/>
    <property type="molecule type" value="Genomic_DNA"/>
</dbReference>
<dbReference type="RefSeq" id="WP_106893407.1">
    <property type="nucleotide sequence ID" value="NZ_CP027860.1"/>
</dbReference>
<proteinExistence type="predicted"/>
<protein>
    <recommendedName>
        <fullName evidence="4">Glycine-rich domain-containing protein-like</fullName>
    </recommendedName>
</protein>
<evidence type="ECO:0000256" key="1">
    <source>
        <dbReference type="SAM" id="MobiDB-lite"/>
    </source>
</evidence>
<sequence length="254" mass="27325">MTPILILLIVSVPLLWWGHRRRQAQQRELFIHEYEFPKPVLTKFRQQHPHLRDAEVARVEHGLRQFFEIHRRTHPLTIGMPSKVVDDLWHQFILDTRAYREFCATAFGHFFHHVPAGSVPNGERVNQELRRTWREACRLDGLTAASATALPVLFLIDQQLGIGGGNRYQPMSAWMTAADPTGSSFSSTPTSSCGGAVCSGGRDSGSTDSSGSSNTDCSTSDSSDSSCQDSGGGDSGGGDSGSSCGGGCGGGGGD</sequence>
<gene>
    <name evidence="2" type="ORF">C7S18_20960</name>
</gene>
<feature type="region of interest" description="Disordered" evidence="1">
    <location>
        <begin position="197"/>
        <end position="254"/>
    </location>
</feature>
<reference evidence="2 3" key="1">
    <citation type="submission" date="2018-03" db="EMBL/GenBank/DDBJ databases">
        <title>Ahniella affigens gen. nov., sp. nov., a gammaproteobacterium isolated from sandy soil near a stream.</title>
        <authorList>
            <person name="Ko Y."/>
            <person name="Kim J.-H."/>
        </authorList>
    </citation>
    <scope>NUCLEOTIDE SEQUENCE [LARGE SCALE GENOMIC DNA]</scope>
    <source>
        <strain evidence="2 3">D13</strain>
    </source>
</reference>
<evidence type="ECO:0000313" key="3">
    <source>
        <dbReference type="Proteomes" id="UP000241074"/>
    </source>
</evidence>
<keyword evidence="3" id="KW-1185">Reference proteome</keyword>
<evidence type="ECO:0008006" key="4">
    <source>
        <dbReference type="Google" id="ProtNLM"/>
    </source>
</evidence>
<reference evidence="2 3" key="2">
    <citation type="submission" date="2018-03" db="EMBL/GenBank/DDBJ databases">
        <authorList>
            <person name="Keele B.F."/>
        </authorList>
    </citation>
    <scope>NUCLEOTIDE SEQUENCE [LARGE SCALE GENOMIC DNA]</scope>
    <source>
        <strain evidence="2 3">D13</strain>
    </source>
</reference>
<dbReference type="AlphaFoldDB" id="A0A2P1PXD2"/>
<feature type="compositionally biased region" description="Low complexity" evidence="1">
    <location>
        <begin position="197"/>
        <end position="229"/>
    </location>
</feature>
<dbReference type="OrthoDB" id="278697at2"/>
<dbReference type="KEGG" id="xba:C7S18_20960"/>
<accession>A0A2P1PXD2</accession>
<feature type="compositionally biased region" description="Gly residues" evidence="1">
    <location>
        <begin position="230"/>
        <end position="254"/>
    </location>
</feature>
<evidence type="ECO:0000313" key="2">
    <source>
        <dbReference type="EMBL" id="AVP99490.1"/>
    </source>
</evidence>
<organism evidence="2 3">
    <name type="scientific">Ahniella affigens</name>
    <dbReference type="NCBI Taxonomy" id="2021234"/>
    <lineage>
        <taxon>Bacteria</taxon>
        <taxon>Pseudomonadati</taxon>
        <taxon>Pseudomonadota</taxon>
        <taxon>Gammaproteobacteria</taxon>
        <taxon>Lysobacterales</taxon>
        <taxon>Rhodanobacteraceae</taxon>
        <taxon>Ahniella</taxon>
    </lineage>
</organism>
<name>A0A2P1PXD2_9GAMM</name>